<feature type="domain" description="TGF-beta family profile" evidence="7">
    <location>
        <begin position="375"/>
        <end position="444"/>
    </location>
</feature>
<proteinExistence type="predicted"/>
<evidence type="ECO:0000256" key="4">
    <source>
        <dbReference type="ARBA" id="ARBA00023242"/>
    </source>
</evidence>
<dbReference type="PRINTS" id="PR00700">
    <property type="entry name" value="PRTYPHPHTASE"/>
</dbReference>
<dbReference type="GeneTree" id="ENSGT00940000160066"/>
<dbReference type="InterPro" id="IPR029021">
    <property type="entry name" value="Prot-tyrosine_phosphatase-like"/>
</dbReference>
<name>A0A670I283_PODMU</name>
<keyword evidence="9" id="KW-1185">Reference proteome</keyword>
<dbReference type="InterPro" id="IPR001839">
    <property type="entry name" value="TGF-b_C"/>
</dbReference>
<evidence type="ECO:0000313" key="9">
    <source>
        <dbReference type="Proteomes" id="UP000472272"/>
    </source>
</evidence>
<dbReference type="InterPro" id="IPR052074">
    <property type="entry name" value="NonRcpt_TyrProt_Phosphatase"/>
</dbReference>
<dbReference type="PANTHER" id="PTHR46900">
    <property type="entry name" value="TYROSINE-PROTEIN PHOSPHATASE NON-RECEPTOR TYPE 13"/>
    <property type="match status" value="1"/>
</dbReference>
<dbReference type="InterPro" id="IPR029034">
    <property type="entry name" value="Cystine-knot_cytokine"/>
</dbReference>
<evidence type="ECO:0000259" key="7">
    <source>
        <dbReference type="PROSITE" id="PS51362"/>
    </source>
</evidence>
<dbReference type="AlphaFoldDB" id="A0A670I283"/>
<dbReference type="InterPro" id="IPR000242">
    <property type="entry name" value="PTP_cat"/>
</dbReference>
<dbReference type="PROSITE" id="PS50056">
    <property type="entry name" value="TYR_PHOSPHATASE_2"/>
    <property type="match status" value="1"/>
</dbReference>
<feature type="domain" description="Tyrosine-protein phosphatase" evidence="5">
    <location>
        <begin position="140"/>
        <end position="380"/>
    </location>
</feature>
<dbReference type="InterPro" id="IPR003595">
    <property type="entry name" value="Tyr_Pase_cat"/>
</dbReference>
<dbReference type="GO" id="GO:0005634">
    <property type="term" value="C:nucleus"/>
    <property type="evidence" value="ECO:0007669"/>
    <property type="project" value="UniProtKB-SubCell"/>
</dbReference>
<evidence type="ECO:0000256" key="2">
    <source>
        <dbReference type="ARBA" id="ARBA00004613"/>
    </source>
</evidence>
<dbReference type="SMART" id="SM00204">
    <property type="entry name" value="TGFB"/>
    <property type="match status" value="1"/>
</dbReference>
<dbReference type="Proteomes" id="UP000472272">
    <property type="component" value="Chromosome 5"/>
</dbReference>
<dbReference type="Pfam" id="PF00102">
    <property type="entry name" value="Y_phosphatase"/>
    <property type="match status" value="1"/>
</dbReference>
<dbReference type="GO" id="GO:0005576">
    <property type="term" value="C:extracellular region"/>
    <property type="evidence" value="ECO:0007669"/>
    <property type="project" value="UniProtKB-SubCell"/>
</dbReference>
<reference evidence="8" key="3">
    <citation type="submission" date="2025-09" db="UniProtKB">
        <authorList>
            <consortium name="Ensembl"/>
        </authorList>
    </citation>
    <scope>IDENTIFICATION</scope>
</reference>
<dbReference type="PANTHER" id="PTHR46900:SF4">
    <property type="entry name" value="FERM AND PDZ DOMAIN CONTAINING 2"/>
    <property type="match status" value="1"/>
</dbReference>
<dbReference type="Gene3D" id="3.90.190.10">
    <property type="entry name" value="Protein tyrosine phosphatase superfamily"/>
    <property type="match status" value="1"/>
</dbReference>
<dbReference type="GO" id="GO:0008083">
    <property type="term" value="F:growth factor activity"/>
    <property type="evidence" value="ECO:0007669"/>
    <property type="project" value="InterPro"/>
</dbReference>
<dbReference type="PROSITE" id="PS51362">
    <property type="entry name" value="TGF_BETA_2"/>
    <property type="match status" value="1"/>
</dbReference>
<accession>A0A670I283</accession>
<evidence type="ECO:0000256" key="1">
    <source>
        <dbReference type="ARBA" id="ARBA00004123"/>
    </source>
</evidence>
<sequence>MWLLLFVGTEEPKLHSRRHPQIYPSSSAWVQWEDTLSSCPELTMLLWSSVYLNSISNCPCFRSLTKFAVVLLRLQMLSAALLSKERMNLGNRRLFQAGASLVSDEELAEMLQISQRKSGSNCNTENLIQKLQKQIEQEEILREYVSLEHMKPTDDCQIAAAAENREKNRYRDILPYDKTRVPLGEAEGYINASYIRVPVGKEEFFYISTQGPLPSTVSDFWQMVWENQSNVIAMITRETERGTSKCHRYWPEPPQDTLMDLSQFQLRMSNYQILDCFIIRVIEVTKKQTLEKRSVHHLQFTSWPDHGTPTSSKDLVKFVRYMRKIHQSGPIIAHCSAGIGRSGVLLCVDILLSYIEKDMPFDIKQIVTNLRQQRCGMIQTKILRPSNCATIQSIVKAVRVIPGVPEPCCVPYKMNFLAALLLDSSRYIVLTAYPNTPVHANKFGRCIRD</sequence>
<dbReference type="SUPFAM" id="SSF52799">
    <property type="entry name" value="(Phosphotyrosine protein) phosphatases II"/>
    <property type="match status" value="1"/>
</dbReference>
<dbReference type="SUPFAM" id="SSF57501">
    <property type="entry name" value="Cystine-knot cytokines"/>
    <property type="match status" value="1"/>
</dbReference>
<feature type="domain" description="Tyrosine specific protein phosphatases" evidence="6">
    <location>
        <begin position="313"/>
        <end position="381"/>
    </location>
</feature>
<evidence type="ECO:0000313" key="8">
    <source>
        <dbReference type="Ensembl" id="ENSPMRP00000005961.1"/>
    </source>
</evidence>
<dbReference type="InterPro" id="IPR000387">
    <property type="entry name" value="Tyr_Pase_dom"/>
</dbReference>
<dbReference type="SMART" id="SM00194">
    <property type="entry name" value="PTPc"/>
    <property type="match status" value="1"/>
</dbReference>
<reference evidence="8" key="2">
    <citation type="submission" date="2025-08" db="UniProtKB">
        <authorList>
            <consortium name="Ensembl"/>
        </authorList>
    </citation>
    <scope>IDENTIFICATION</scope>
</reference>
<protein>
    <submittedName>
        <fullName evidence="8">Protein tyrosine phosphatase non-receptor type 20</fullName>
    </submittedName>
</protein>
<dbReference type="PROSITE" id="PS50055">
    <property type="entry name" value="TYR_PHOSPHATASE_PTP"/>
    <property type="match status" value="1"/>
</dbReference>
<dbReference type="SMART" id="SM00404">
    <property type="entry name" value="PTPc_motif"/>
    <property type="match status" value="1"/>
</dbReference>
<dbReference type="GO" id="GO:0004725">
    <property type="term" value="F:protein tyrosine phosphatase activity"/>
    <property type="evidence" value="ECO:0007669"/>
    <property type="project" value="InterPro"/>
</dbReference>
<organism evidence="8 9">
    <name type="scientific">Podarcis muralis</name>
    <name type="common">Wall lizard</name>
    <name type="synonym">Lacerta muralis</name>
    <dbReference type="NCBI Taxonomy" id="64176"/>
    <lineage>
        <taxon>Eukaryota</taxon>
        <taxon>Metazoa</taxon>
        <taxon>Chordata</taxon>
        <taxon>Craniata</taxon>
        <taxon>Vertebrata</taxon>
        <taxon>Euteleostomi</taxon>
        <taxon>Lepidosauria</taxon>
        <taxon>Squamata</taxon>
        <taxon>Bifurcata</taxon>
        <taxon>Unidentata</taxon>
        <taxon>Episquamata</taxon>
        <taxon>Laterata</taxon>
        <taxon>Lacertibaenia</taxon>
        <taxon>Lacertidae</taxon>
        <taxon>Podarcis</taxon>
    </lineage>
</organism>
<keyword evidence="3" id="KW-0964">Secreted</keyword>
<evidence type="ECO:0000259" key="5">
    <source>
        <dbReference type="PROSITE" id="PS50055"/>
    </source>
</evidence>
<evidence type="ECO:0000259" key="6">
    <source>
        <dbReference type="PROSITE" id="PS50056"/>
    </source>
</evidence>
<dbReference type="GO" id="GO:0034451">
    <property type="term" value="C:centriolar satellite"/>
    <property type="evidence" value="ECO:0007669"/>
    <property type="project" value="Ensembl"/>
</dbReference>
<comment type="subcellular location">
    <subcellularLocation>
        <location evidence="1">Nucleus</location>
    </subcellularLocation>
    <subcellularLocation>
        <location evidence="2">Secreted</location>
    </subcellularLocation>
</comment>
<gene>
    <name evidence="8" type="primary">PTPN20</name>
</gene>
<evidence type="ECO:0000256" key="3">
    <source>
        <dbReference type="ARBA" id="ARBA00022525"/>
    </source>
</evidence>
<keyword evidence="4" id="KW-0539">Nucleus</keyword>
<dbReference type="Ensembl" id="ENSPMRT00000006338.1">
    <property type="protein sequence ID" value="ENSPMRP00000005961.1"/>
    <property type="gene ID" value="ENSPMRG00000004040.1"/>
</dbReference>
<reference evidence="8 9" key="1">
    <citation type="journal article" date="2019" name="Proc. Natl. Acad. Sci. U.S.A.">
        <title>Regulatory changes in pterin and carotenoid genes underlie balanced color polymorphisms in the wall lizard.</title>
        <authorList>
            <person name="Andrade P."/>
            <person name="Pinho C."/>
            <person name="Perez I de Lanuza G."/>
            <person name="Afonso S."/>
            <person name="Brejcha J."/>
            <person name="Rubin C.J."/>
            <person name="Wallerman O."/>
            <person name="Pereira P."/>
            <person name="Sabatino S.J."/>
            <person name="Bellati A."/>
            <person name="Pellitteri-Rosa D."/>
            <person name="Bosakova Z."/>
            <person name="Bunikis I."/>
            <person name="Carretero M.A."/>
            <person name="Feiner N."/>
            <person name="Marsik P."/>
            <person name="Pauperio F."/>
            <person name="Salvi D."/>
            <person name="Soler L."/>
            <person name="While G.M."/>
            <person name="Uller T."/>
            <person name="Font E."/>
            <person name="Andersson L."/>
            <person name="Carneiro M."/>
        </authorList>
    </citation>
    <scope>NUCLEOTIDE SEQUENCE</scope>
</reference>